<keyword evidence="1" id="KW-0732">Signal</keyword>
<dbReference type="RefSeq" id="WP_098164659.1">
    <property type="nucleotide sequence ID" value="NZ_NUEH01000043.1"/>
</dbReference>
<dbReference type="EMBL" id="NUEH01000043">
    <property type="protein sequence ID" value="PEI84655.1"/>
    <property type="molecule type" value="Genomic_DNA"/>
</dbReference>
<comment type="caution">
    <text evidence="2">The sequence shown here is derived from an EMBL/GenBank/DDBJ whole genome shotgun (WGS) entry which is preliminary data.</text>
</comment>
<evidence type="ECO:0000313" key="2">
    <source>
        <dbReference type="EMBL" id="PEI84655.1"/>
    </source>
</evidence>
<evidence type="ECO:0000256" key="1">
    <source>
        <dbReference type="SAM" id="SignalP"/>
    </source>
</evidence>
<dbReference type="AlphaFoldDB" id="A0AB73S853"/>
<feature type="chain" id="PRO_5044502559" evidence="1">
    <location>
        <begin position="27"/>
        <end position="352"/>
    </location>
</feature>
<organism evidence="2">
    <name type="scientific">Bacillus toyonensis</name>
    <dbReference type="NCBI Taxonomy" id="155322"/>
    <lineage>
        <taxon>Bacteria</taxon>
        <taxon>Bacillati</taxon>
        <taxon>Bacillota</taxon>
        <taxon>Bacilli</taxon>
        <taxon>Bacillales</taxon>
        <taxon>Bacillaceae</taxon>
        <taxon>Bacillus</taxon>
        <taxon>Bacillus cereus group</taxon>
    </lineage>
</organism>
<sequence length="352" mass="39546">MTKLKLFSALTLSLALFVPCVESAQASTLSKLTYTQTGANYMYSNTPENIKDADSGYEHRFENGKYSYYTLQRYTEPKKEYVGEYYHHNNSGEELHTGYAIYNGSNVTRYVTIKNDSMKLGIQDNPKAAASDMEIEYMSDSKVETKAIPAWSSIIIKDQRVPAGKTFTGKVKFFTDGNLTVRHFVSKKKPDKTFPTVTEIMDLSKTPQVKVSTSHQTTANYRTDTRKTTVDFNTTKSFYVGAISTSEHPQERIGINEYEEPIDYIGTSRILQGNYGILYEFTIKNGAGKQIEVVPDYSKGVASIFVYFDGNKWTKTPQITSGSHKITIPSNGVLKYILPGGTNGIKLFKFTN</sequence>
<protein>
    <submittedName>
        <fullName evidence="2">Uncharacterized protein</fullName>
    </submittedName>
</protein>
<dbReference type="Proteomes" id="UP000220969">
    <property type="component" value="Unassembled WGS sequence"/>
</dbReference>
<feature type="signal peptide" evidence="1">
    <location>
        <begin position="1"/>
        <end position="26"/>
    </location>
</feature>
<reference evidence="2" key="1">
    <citation type="submission" date="2017-09" db="EMBL/GenBank/DDBJ databases">
        <title>Large-scale bioinformatics analysis of Bacillus genomes uncovers conserved roles of natural products in bacterial physiology.</title>
        <authorList>
            <consortium name="Agbiome Team Llc"/>
            <person name="Bleich R.M."/>
            <person name="Kirk G.J."/>
            <person name="Santa Maria K.C."/>
            <person name="Allen S.E."/>
            <person name="Farag S."/>
            <person name="Shank E.A."/>
            <person name="Bowers A."/>
        </authorList>
    </citation>
    <scope>NUCLEOTIDE SEQUENCE</scope>
    <source>
        <strain evidence="2">AFS005430</strain>
    </source>
</reference>
<proteinExistence type="predicted"/>
<name>A0AB73S853_9BACI</name>
<accession>A0AB73S853</accession>
<gene>
    <name evidence="2" type="ORF">CN678_18990</name>
</gene>